<accession>A0ABR3V052</accession>
<evidence type="ECO:0000313" key="2">
    <source>
        <dbReference type="EMBL" id="KAL1835200.1"/>
    </source>
</evidence>
<dbReference type="EMBL" id="JAZHXJ010003395">
    <property type="protein sequence ID" value="KAL1835200.1"/>
    <property type="molecule type" value="Genomic_DNA"/>
</dbReference>
<evidence type="ECO:0000256" key="1">
    <source>
        <dbReference type="SAM" id="MobiDB-lite"/>
    </source>
</evidence>
<proteinExistence type="predicted"/>
<evidence type="ECO:0000313" key="3">
    <source>
        <dbReference type="Proteomes" id="UP001586593"/>
    </source>
</evidence>
<comment type="caution">
    <text evidence="2">The sequence shown here is derived from an EMBL/GenBank/DDBJ whole genome shotgun (WGS) entry which is preliminary data.</text>
</comment>
<gene>
    <name evidence="2" type="ORF">VTK73DRAFT_6023</name>
</gene>
<feature type="compositionally biased region" description="Basic residues" evidence="1">
    <location>
        <begin position="117"/>
        <end position="131"/>
    </location>
</feature>
<name>A0ABR3V052_9PEZI</name>
<feature type="region of interest" description="Disordered" evidence="1">
    <location>
        <begin position="110"/>
        <end position="134"/>
    </location>
</feature>
<sequence>MRRRPGLHIHRLPLRGTGRKRHRRRRLPFLRGLVRRRTGRVGIFRATRRRRRLRGHGGRSTTLGSRIVERVVLVVVTGRFLRRRRRRRRCPWCLDGPAVLRRRRVAWDRRGGPSRVGGRRHGRRQRGRGLGHGRADRGRLLHARVPLMRLQGIFVGDGRGDVGIVVSFVLGHLLLVAVSSRIDWQWARVAVGARDASEAAAAPEPLREREAVGGCCVCSGRER</sequence>
<protein>
    <submittedName>
        <fullName evidence="2">Uncharacterized protein</fullName>
    </submittedName>
</protein>
<dbReference type="Proteomes" id="UP001586593">
    <property type="component" value="Unassembled WGS sequence"/>
</dbReference>
<keyword evidence="3" id="KW-1185">Reference proteome</keyword>
<reference evidence="2 3" key="1">
    <citation type="journal article" date="2024" name="Commun. Biol.">
        <title>Comparative genomic analysis of thermophilic fungi reveals convergent evolutionary adaptations and gene losses.</title>
        <authorList>
            <person name="Steindorff A.S."/>
            <person name="Aguilar-Pontes M.V."/>
            <person name="Robinson A.J."/>
            <person name="Andreopoulos B."/>
            <person name="LaButti K."/>
            <person name="Kuo A."/>
            <person name="Mondo S."/>
            <person name="Riley R."/>
            <person name="Otillar R."/>
            <person name="Haridas S."/>
            <person name="Lipzen A."/>
            <person name="Grimwood J."/>
            <person name="Schmutz J."/>
            <person name="Clum A."/>
            <person name="Reid I.D."/>
            <person name="Moisan M.C."/>
            <person name="Butler G."/>
            <person name="Nguyen T.T.M."/>
            <person name="Dewar K."/>
            <person name="Conant G."/>
            <person name="Drula E."/>
            <person name="Henrissat B."/>
            <person name="Hansel C."/>
            <person name="Singer S."/>
            <person name="Hutchinson M.I."/>
            <person name="de Vries R.P."/>
            <person name="Natvig D.O."/>
            <person name="Powell A.J."/>
            <person name="Tsang A."/>
            <person name="Grigoriev I.V."/>
        </authorList>
    </citation>
    <scope>NUCLEOTIDE SEQUENCE [LARGE SCALE GENOMIC DNA]</scope>
    <source>
        <strain evidence="2 3">ATCC 24622</strain>
    </source>
</reference>
<organism evidence="2 3">
    <name type="scientific">Phialemonium thermophilum</name>
    <dbReference type="NCBI Taxonomy" id="223376"/>
    <lineage>
        <taxon>Eukaryota</taxon>
        <taxon>Fungi</taxon>
        <taxon>Dikarya</taxon>
        <taxon>Ascomycota</taxon>
        <taxon>Pezizomycotina</taxon>
        <taxon>Sordariomycetes</taxon>
        <taxon>Sordariomycetidae</taxon>
        <taxon>Cephalothecales</taxon>
        <taxon>Cephalothecaceae</taxon>
        <taxon>Phialemonium</taxon>
    </lineage>
</organism>